<feature type="compositionally biased region" description="Polar residues" evidence="1">
    <location>
        <begin position="61"/>
        <end position="76"/>
    </location>
</feature>
<dbReference type="Proteomes" id="UP000515498">
    <property type="component" value="Plasmid unnamed2"/>
</dbReference>
<sequence>MIRALITAALLAGAAMHFLGVQADVAIGYSLVLTVTLWFFWPLLRRIARLTRRLRRRRQPSRTPNRATPTPHLTQINHHHHYYGGTPPTAPAAMPRPDYSRPALPLRTEGQKAHDAIYDIIDIDDETP</sequence>
<organism evidence="3 4">
    <name type="scientific">Mycolicibacterium fluoranthenivorans</name>
    <dbReference type="NCBI Taxonomy" id="258505"/>
    <lineage>
        <taxon>Bacteria</taxon>
        <taxon>Bacillati</taxon>
        <taxon>Actinomycetota</taxon>
        <taxon>Actinomycetes</taxon>
        <taxon>Mycobacteriales</taxon>
        <taxon>Mycobacteriaceae</taxon>
        <taxon>Mycolicibacterium</taxon>
    </lineage>
</organism>
<dbReference type="RefSeq" id="WP_187095097.1">
    <property type="nucleotide sequence ID" value="NZ_CP059893.1"/>
</dbReference>
<reference evidence="3 4" key="1">
    <citation type="submission" date="2020-07" db="EMBL/GenBank/DDBJ databases">
        <title>Draft genome sequence of four isobutane-metabolizing strains capable of cometabolically degrading diverse ether contaminants.</title>
        <authorList>
            <person name="Chen W."/>
            <person name="Faulkner N."/>
            <person name="Smith C."/>
            <person name="Hyman M."/>
        </authorList>
    </citation>
    <scope>NUCLEOTIDE SEQUENCE [LARGE SCALE GENOMIC DNA]</scope>
    <source>
        <strain evidence="3 4">2A</strain>
        <plasmid evidence="3 4">unnamed2</plasmid>
    </source>
</reference>
<name>A0A7G8P6H9_9MYCO</name>
<gene>
    <name evidence="3" type="ORF">HZU40_00335</name>
</gene>
<accession>A0A7G8P6H9</accession>
<evidence type="ECO:0000313" key="3">
    <source>
        <dbReference type="EMBL" id="QNJ89945.1"/>
    </source>
</evidence>
<geneLocation type="plasmid" evidence="3 4">
    <name>unnamed2</name>
</geneLocation>
<protein>
    <submittedName>
        <fullName evidence="3">Uncharacterized protein</fullName>
    </submittedName>
</protein>
<evidence type="ECO:0000256" key="1">
    <source>
        <dbReference type="SAM" id="MobiDB-lite"/>
    </source>
</evidence>
<feature type="compositionally biased region" description="Low complexity" evidence="1">
    <location>
        <begin position="83"/>
        <end position="93"/>
    </location>
</feature>
<keyword evidence="2" id="KW-0812">Transmembrane</keyword>
<dbReference type="AlphaFoldDB" id="A0A7G8P6H9"/>
<evidence type="ECO:0000313" key="4">
    <source>
        <dbReference type="Proteomes" id="UP000515498"/>
    </source>
</evidence>
<feature type="transmembrane region" description="Helical" evidence="2">
    <location>
        <begin position="26"/>
        <end position="48"/>
    </location>
</feature>
<evidence type="ECO:0000256" key="2">
    <source>
        <dbReference type="SAM" id="Phobius"/>
    </source>
</evidence>
<keyword evidence="2" id="KW-1133">Transmembrane helix</keyword>
<dbReference type="EMBL" id="CP059893">
    <property type="protein sequence ID" value="QNJ89945.1"/>
    <property type="molecule type" value="Genomic_DNA"/>
</dbReference>
<feature type="region of interest" description="Disordered" evidence="1">
    <location>
        <begin position="55"/>
        <end position="110"/>
    </location>
</feature>
<keyword evidence="3" id="KW-0614">Plasmid</keyword>
<keyword evidence="2" id="KW-0472">Membrane</keyword>
<dbReference type="KEGG" id="mflu:HZU40_00335"/>
<proteinExistence type="predicted"/>